<dbReference type="STRING" id="1116391.PM3016_2989"/>
<dbReference type="Proteomes" id="UP000007523">
    <property type="component" value="Chromosome"/>
</dbReference>
<evidence type="ECO:0000256" key="1">
    <source>
        <dbReference type="SAM" id="Phobius"/>
    </source>
</evidence>
<keyword evidence="3" id="KW-1185">Reference proteome</keyword>
<evidence type="ECO:0000313" key="3">
    <source>
        <dbReference type="Proteomes" id="UP000007523"/>
    </source>
</evidence>
<dbReference type="KEGG" id="pmq:PM3016_2989"/>
<organism evidence="2 3">
    <name type="scientific">Paenibacillus mucilaginosus 3016</name>
    <dbReference type="NCBI Taxonomy" id="1116391"/>
    <lineage>
        <taxon>Bacteria</taxon>
        <taxon>Bacillati</taxon>
        <taxon>Bacillota</taxon>
        <taxon>Bacilli</taxon>
        <taxon>Bacillales</taxon>
        <taxon>Paenibacillaceae</taxon>
        <taxon>Paenibacillus</taxon>
    </lineage>
</organism>
<keyword evidence="1" id="KW-0472">Membrane</keyword>
<gene>
    <name evidence="2" type="ORF">PM3016_2989</name>
</gene>
<feature type="transmembrane region" description="Helical" evidence="1">
    <location>
        <begin position="12"/>
        <end position="31"/>
    </location>
</feature>
<accession>H6NMJ1</accession>
<name>H6NMJ1_9BACL</name>
<proteinExistence type="predicted"/>
<protein>
    <submittedName>
        <fullName evidence="2">Uncharacterized protein</fullName>
    </submittedName>
</protein>
<sequence length="302" mass="33883">MQKRLSGSDYLYVVTFIFMLVVALGAFFLGLKLGQQKSDAKYEALIVKKNEEEHGFTAYHQQYLVSFYHTIYQPYREFHKSWFEKTDDLQSGSIDPAGMVKELKKLADETYAVLGSKTMPDSSPMLKDAHTDYMRSLKLFSEGLGGLSSKAGSQSHGEFLKSIAGDAYLNEAKNYALKAEKEYYGSIILWNQSVNPQFAAIDVSQNLSLSDWNALPLNTKNDYAAQLMLSSKVFQAFTPQDLTIRIDEMASSGQAKNMGIGQVKQVMDMLVATEAVRPGDFLRGKDKRYGSETLPQLPFFTN</sequence>
<dbReference type="AlphaFoldDB" id="H6NMJ1"/>
<dbReference type="EMBL" id="CP003235">
    <property type="protein sequence ID" value="AFC29857.1"/>
    <property type="molecule type" value="Genomic_DNA"/>
</dbReference>
<keyword evidence="1" id="KW-1133">Transmembrane helix</keyword>
<reference evidence="2 3" key="1">
    <citation type="journal article" date="2012" name="J. Bacteriol.">
        <title>Complete Genome Sequence of Paenibacillus mucilaginosus 3016, a Bacterium Functional as Microbial Fertilizer.</title>
        <authorList>
            <person name="Ma M."/>
            <person name="Wang Z."/>
            <person name="Li L."/>
            <person name="Jiang X."/>
            <person name="Guan D."/>
            <person name="Cao F."/>
            <person name="Chen H."/>
            <person name="Wang X."/>
            <person name="Shen D."/>
            <person name="Du B."/>
            <person name="Li J."/>
        </authorList>
    </citation>
    <scope>NUCLEOTIDE SEQUENCE [LARGE SCALE GENOMIC DNA]</scope>
    <source>
        <strain evidence="2 3">3016</strain>
    </source>
</reference>
<keyword evidence="1" id="KW-0812">Transmembrane</keyword>
<dbReference type="RefSeq" id="WP_014370025.1">
    <property type="nucleotide sequence ID" value="NC_016935.1"/>
</dbReference>
<dbReference type="HOGENOM" id="CLU_917781_0_0_9"/>
<evidence type="ECO:0000313" key="2">
    <source>
        <dbReference type="EMBL" id="AFC29857.1"/>
    </source>
</evidence>